<keyword evidence="5 8" id="KW-0812">Transmembrane</keyword>
<dbReference type="AlphaFoldDB" id="A0A9X1AC29"/>
<sequence>MAELVHSSAGVSQGPAPAAPGAKKAPTANYGILLLPSIGTLIAFFIVPLMIMLGYSFRRFDGPAQVGPVHYVIDNYVKFFTDLFYWEVLGRTLVVAAVVATIAVVIAYPIAYTLARSKSRWKTLMVVIVVLPLITNLVVRNYGWMVILSDNGLLNTFLQYLGLPTLTLMFTTTGVIVALTQVLTPFAVFSLFGVIQQINPQLEESVRGLGGTTWHVVKDVLIPLSWAGILAGWLLIFVQAVAAFATPLLIGGGGRAGQLLATLVFTDAISTLNWPFAAATSFIMTAIVLMLIALQGRMLRAKR</sequence>
<evidence type="ECO:0000256" key="5">
    <source>
        <dbReference type="ARBA" id="ARBA00022692"/>
    </source>
</evidence>
<dbReference type="InterPro" id="IPR000515">
    <property type="entry name" value="MetI-like"/>
</dbReference>
<dbReference type="Pfam" id="PF00528">
    <property type="entry name" value="BPD_transp_1"/>
    <property type="match status" value="1"/>
</dbReference>
<dbReference type="PANTHER" id="PTHR42929:SF5">
    <property type="entry name" value="ABC TRANSPORTER PERMEASE PROTEIN"/>
    <property type="match status" value="1"/>
</dbReference>
<feature type="transmembrane region" description="Helical" evidence="8">
    <location>
        <begin position="167"/>
        <end position="195"/>
    </location>
</feature>
<comment type="subcellular location">
    <subcellularLocation>
        <location evidence="1 8">Cell membrane</location>
        <topology evidence="1 8">Multi-pass membrane protein</topology>
    </subcellularLocation>
</comment>
<evidence type="ECO:0000256" key="8">
    <source>
        <dbReference type="RuleBase" id="RU363032"/>
    </source>
</evidence>
<dbReference type="Gene3D" id="1.10.3720.10">
    <property type="entry name" value="MetI-like"/>
    <property type="match status" value="1"/>
</dbReference>
<keyword evidence="7 8" id="KW-0472">Membrane</keyword>
<feature type="transmembrane region" description="Helical" evidence="8">
    <location>
        <begin position="123"/>
        <end position="147"/>
    </location>
</feature>
<evidence type="ECO:0000256" key="7">
    <source>
        <dbReference type="ARBA" id="ARBA00023136"/>
    </source>
</evidence>
<gene>
    <name evidence="10" type="ORF">J1C56_16335</name>
</gene>
<evidence type="ECO:0000256" key="4">
    <source>
        <dbReference type="ARBA" id="ARBA00022475"/>
    </source>
</evidence>
<dbReference type="SUPFAM" id="SSF161098">
    <property type="entry name" value="MetI-like"/>
    <property type="match status" value="1"/>
</dbReference>
<dbReference type="RefSeq" id="WP_214391099.1">
    <property type="nucleotide sequence ID" value="NZ_JAFLWW010000004.1"/>
</dbReference>
<dbReference type="Proteomes" id="UP001138921">
    <property type="component" value="Unassembled WGS sequence"/>
</dbReference>
<reference evidence="10" key="1">
    <citation type="journal article" date="2021" name="Microorganisms">
        <title>Phylogenomic Reconstruction and Metabolic Potential of the Genus Aminobacter.</title>
        <authorList>
            <person name="Artuso I."/>
            <person name="Turrini P."/>
            <person name="Pirolo M."/>
            <person name="Lugli G.A."/>
            <person name="Ventura M."/>
            <person name="Visca P."/>
        </authorList>
    </citation>
    <scope>NUCLEOTIDE SEQUENCE</scope>
    <source>
        <strain evidence="10">LMG 26462</strain>
    </source>
</reference>
<evidence type="ECO:0000256" key="2">
    <source>
        <dbReference type="ARBA" id="ARBA00007069"/>
    </source>
</evidence>
<dbReference type="GO" id="GO:0005886">
    <property type="term" value="C:plasma membrane"/>
    <property type="evidence" value="ECO:0007669"/>
    <property type="project" value="UniProtKB-SubCell"/>
</dbReference>
<keyword evidence="4" id="KW-1003">Cell membrane</keyword>
<proteinExistence type="inferred from homology"/>
<keyword evidence="6 8" id="KW-1133">Transmembrane helix</keyword>
<feature type="transmembrane region" description="Helical" evidence="8">
    <location>
        <begin position="32"/>
        <end position="55"/>
    </location>
</feature>
<organism evidence="10 11">
    <name type="scientific">Aminobacter anthyllidis</name>
    <dbReference type="NCBI Taxonomy" id="1035067"/>
    <lineage>
        <taxon>Bacteria</taxon>
        <taxon>Pseudomonadati</taxon>
        <taxon>Pseudomonadota</taxon>
        <taxon>Alphaproteobacteria</taxon>
        <taxon>Hyphomicrobiales</taxon>
        <taxon>Phyllobacteriaceae</taxon>
        <taxon>Aminobacter</taxon>
    </lineage>
</organism>
<evidence type="ECO:0000256" key="6">
    <source>
        <dbReference type="ARBA" id="ARBA00022989"/>
    </source>
</evidence>
<evidence type="ECO:0000313" key="11">
    <source>
        <dbReference type="Proteomes" id="UP001138921"/>
    </source>
</evidence>
<protein>
    <submittedName>
        <fullName evidence="10">ABC transporter permease</fullName>
    </submittedName>
</protein>
<evidence type="ECO:0000256" key="1">
    <source>
        <dbReference type="ARBA" id="ARBA00004651"/>
    </source>
</evidence>
<dbReference type="CDD" id="cd06261">
    <property type="entry name" value="TM_PBP2"/>
    <property type="match status" value="1"/>
</dbReference>
<keyword evidence="11" id="KW-1185">Reference proteome</keyword>
<evidence type="ECO:0000256" key="3">
    <source>
        <dbReference type="ARBA" id="ARBA00022448"/>
    </source>
</evidence>
<evidence type="ECO:0000259" key="9">
    <source>
        <dbReference type="PROSITE" id="PS50928"/>
    </source>
</evidence>
<dbReference type="PANTHER" id="PTHR42929">
    <property type="entry name" value="INNER MEMBRANE ABC TRANSPORTER PERMEASE PROTEIN YDCU-RELATED-RELATED"/>
    <property type="match status" value="1"/>
</dbReference>
<feature type="transmembrane region" description="Helical" evidence="8">
    <location>
        <begin position="272"/>
        <end position="294"/>
    </location>
</feature>
<comment type="caution">
    <text evidence="10">The sequence shown here is derived from an EMBL/GenBank/DDBJ whole genome shotgun (WGS) entry which is preliminary data.</text>
</comment>
<feature type="transmembrane region" description="Helical" evidence="8">
    <location>
        <begin position="224"/>
        <end position="252"/>
    </location>
</feature>
<dbReference type="PROSITE" id="PS50928">
    <property type="entry name" value="ABC_TM1"/>
    <property type="match status" value="1"/>
</dbReference>
<dbReference type="InterPro" id="IPR035906">
    <property type="entry name" value="MetI-like_sf"/>
</dbReference>
<name>A0A9X1AC29_9HYPH</name>
<feature type="transmembrane region" description="Helical" evidence="8">
    <location>
        <begin position="88"/>
        <end position="111"/>
    </location>
</feature>
<evidence type="ECO:0000313" key="10">
    <source>
        <dbReference type="EMBL" id="MBT1157165.1"/>
    </source>
</evidence>
<accession>A0A9X1AC29</accession>
<dbReference type="GO" id="GO:0055085">
    <property type="term" value="P:transmembrane transport"/>
    <property type="evidence" value="ECO:0007669"/>
    <property type="project" value="InterPro"/>
</dbReference>
<reference evidence="10" key="2">
    <citation type="submission" date="2021-03" db="EMBL/GenBank/DDBJ databases">
        <authorList>
            <person name="Artuso I."/>
            <person name="Turrini P."/>
            <person name="Pirolo M."/>
            <person name="Lugli G.A."/>
            <person name="Ventura M."/>
            <person name="Visca P."/>
        </authorList>
    </citation>
    <scope>NUCLEOTIDE SEQUENCE</scope>
    <source>
        <strain evidence="10">LMG 26462</strain>
    </source>
</reference>
<keyword evidence="3 8" id="KW-0813">Transport</keyword>
<dbReference type="EMBL" id="JAFLWW010000004">
    <property type="protein sequence ID" value="MBT1157165.1"/>
    <property type="molecule type" value="Genomic_DNA"/>
</dbReference>
<feature type="domain" description="ABC transmembrane type-1" evidence="9">
    <location>
        <begin position="89"/>
        <end position="295"/>
    </location>
</feature>
<comment type="similarity">
    <text evidence="2">Belongs to the binding-protein-dependent transport system permease family. CysTW subfamily.</text>
</comment>